<evidence type="ECO:0000256" key="1">
    <source>
        <dbReference type="ARBA" id="ARBA00004651"/>
    </source>
</evidence>
<feature type="transmembrane region" description="Helical" evidence="9">
    <location>
        <begin position="97"/>
        <end position="119"/>
    </location>
</feature>
<evidence type="ECO:0000313" key="13">
    <source>
        <dbReference type="Proteomes" id="UP000598971"/>
    </source>
</evidence>
<dbReference type="CDD" id="cd06261">
    <property type="entry name" value="TM_PBP2"/>
    <property type="match status" value="1"/>
</dbReference>
<accession>A0A8J8JVA2</accession>
<evidence type="ECO:0000256" key="3">
    <source>
        <dbReference type="ARBA" id="ARBA00022448"/>
    </source>
</evidence>
<dbReference type="PANTHER" id="PTHR30425:SF1">
    <property type="entry name" value="PHOSPHATE TRANSPORT SYSTEM PERMEASE PROTEIN PSTC"/>
    <property type="match status" value="1"/>
</dbReference>
<name>A0A8J8JVA2_9BACT</name>
<evidence type="ECO:0000256" key="4">
    <source>
        <dbReference type="ARBA" id="ARBA00022475"/>
    </source>
</evidence>
<evidence type="ECO:0000259" key="11">
    <source>
        <dbReference type="PROSITE" id="PS50928"/>
    </source>
</evidence>
<evidence type="ECO:0000256" key="6">
    <source>
        <dbReference type="ARBA" id="ARBA00022692"/>
    </source>
</evidence>
<dbReference type="PROSITE" id="PS50928">
    <property type="entry name" value="ABC_TM1"/>
    <property type="match status" value="1"/>
</dbReference>
<keyword evidence="6 9" id="KW-0812">Transmembrane</keyword>
<protein>
    <recommendedName>
        <fullName evidence="10">Phosphate transport system permease protein</fullName>
    </recommendedName>
</protein>
<keyword evidence="3 9" id="KW-0813">Transport</keyword>
<dbReference type="SUPFAM" id="SSF161098">
    <property type="entry name" value="MetI-like"/>
    <property type="match status" value="1"/>
</dbReference>
<evidence type="ECO:0000256" key="10">
    <source>
        <dbReference type="RuleBase" id="RU363054"/>
    </source>
</evidence>
<feature type="transmembrane region" description="Helical" evidence="9">
    <location>
        <begin position="131"/>
        <end position="151"/>
    </location>
</feature>
<evidence type="ECO:0000256" key="5">
    <source>
        <dbReference type="ARBA" id="ARBA00022592"/>
    </source>
</evidence>
<evidence type="ECO:0000256" key="2">
    <source>
        <dbReference type="ARBA" id="ARBA00007069"/>
    </source>
</evidence>
<dbReference type="Gene3D" id="1.10.3720.10">
    <property type="entry name" value="MetI-like"/>
    <property type="match status" value="1"/>
</dbReference>
<dbReference type="InterPro" id="IPR000515">
    <property type="entry name" value="MetI-like"/>
</dbReference>
<comment type="function">
    <text evidence="10">Part of the binding-protein-dependent transport system for phosphate; probably responsible for the translocation of the substrate across the membrane.</text>
</comment>
<dbReference type="NCBIfam" id="TIGR02138">
    <property type="entry name" value="phosphate_pstC"/>
    <property type="match status" value="1"/>
</dbReference>
<comment type="similarity">
    <text evidence="2 10">Belongs to the binding-protein-dependent transport system permease family. CysTW subfamily.</text>
</comment>
<evidence type="ECO:0000256" key="7">
    <source>
        <dbReference type="ARBA" id="ARBA00022989"/>
    </source>
</evidence>
<comment type="caution">
    <text evidence="12">The sequence shown here is derived from an EMBL/GenBank/DDBJ whole genome shotgun (WGS) entry which is preliminary data.</text>
</comment>
<dbReference type="EMBL" id="WHPF01000001">
    <property type="protein sequence ID" value="NNV53991.1"/>
    <property type="molecule type" value="Genomic_DNA"/>
</dbReference>
<feature type="transmembrane region" description="Helical" evidence="9">
    <location>
        <begin position="251"/>
        <end position="274"/>
    </location>
</feature>
<keyword evidence="8 9" id="KW-0472">Membrane</keyword>
<reference evidence="12" key="1">
    <citation type="submission" date="2019-10" db="EMBL/GenBank/DDBJ databases">
        <title>Draft genome sequence of Panacibacter sp. KCS-6.</title>
        <authorList>
            <person name="Yim K.J."/>
        </authorList>
    </citation>
    <scope>NUCLEOTIDE SEQUENCE</scope>
    <source>
        <strain evidence="12">KCS-6</strain>
    </source>
</reference>
<keyword evidence="7 9" id="KW-1133">Transmembrane helix</keyword>
<gene>
    <name evidence="12" type="primary">pstC</name>
    <name evidence="12" type="ORF">GD597_00880</name>
</gene>
<dbReference type="InterPro" id="IPR035906">
    <property type="entry name" value="MetI-like_sf"/>
</dbReference>
<dbReference type="GO" id="GO:0005886">
    <property type="term" value="C:plasma membrane"/>
    <property type="evidence" value="ECO:0007669"/>
    <property type="project" value="UniProtKB-SubCell"/>
</dbReference>
<feature type="transmembrane region" description="Helical" evidence="9">
    <location>
        <begin position="50"/>
        <end position="76"/>
    </location>
</feature>
<comment type="subcellular location">
    <subcellularLocation>
        <location evidence="1 9">Cell membrane</location>
        <topology evidence="1 9">Multi-pass membrane protein</topology>
    </subcellularLocation>
</comment>
<sequence>MIVCLSFFLLLPVAIATGLVLKSEDLLSAHSLSDLIFSSDWSPSEGQFGFWPFILSSLWVTIIALIISMPLCLLAAIYLSQFAPKWVLEFMRPVIDILAGIPSVVYGVWGVLVVVPFVGETVAPFFNNESLGYSILAGALVLSVMSIPYILNMLLEVFRQVPIQLGEASLALGATKWETIKHVYVRKGATGILSAYGLGFSKALGETIAVMMVIGNVVQEPASVFDAGYPLPALIANNYGEMMSIPSYDSALMFGSLLLFVIILVINIVFRYLIYKSEEK</sequence>
<evidence type="ECO:0000256" key="9">
    <source>
        <dbReference type="RuleBase" id="RU363032"/>
    </source>
</evidence>
<dbReference type="Pfam" id="PF00528">
    <property type="entry name" value="BPD_transp_1"/>
    <property type="match status" value="1"/>
</dbReference>
<dbReference type="PANTHER" id="PTHR30425">
    <property type="entry name" value="PHOSPHATE TRANSPORT SYSTEM PERMEASE PROTEIN PST"/>
    <property type="match status" value="1"/>
</dbReference>
<keyword evidence="13" id="KW-1185">Reference proteome</keyword>
<keyword evidence="5 10" id="KW-0592">Phosphate transport</keyword>
<dbReference type="InterPro" id="IPR011864">
    <property type="entry name" value="Phosphate_PstC"/>
</dbReference>
<feature type="domain" description="ABC transmembrane type-1" evidence="11">
    <location>
        <begin position="54"/>
        <end position="270"/>
    </location>
</feature>
<dbReference type="GO" id="GO:0005315">
    <property type="term" value="F:phosphate transmembrane transporter activity"/>
    <property type="evidence" value="ECO:0007669"/>
    <property type="project" value="InterPro"/>
</dbReference>
<comment type="caution">
    <text evidence="10">Lacks conserved residue(s) required for the propagation of feature annotation.</text>
</comment>
<dbReference type="AlphaFoldDB" id="A0A8J8JVA2"/>
<proteinExistence type="inferred from homology"/>
<dbReference type="InterPro" id="IPR051124">
    <property type="entry name" value="Phosphate_Transport_Permease"/>
</dbReference>
<dbReference type="GO" id="GO:0006817">
    <property type="term" value="P:phosphate ion transport"/>
    <property type="evidence" value="ECO:0007669"/>
    <property type="project" value="UniProtKB-KW"/>
</dbReference>
<evidence type="ECO:0000256" key="8">
    <source>
        <dbReference type="ARBA" id="ARBA00023136"/>
    </source>
</evidence>
<evidence type="ECO:0000313" key="12">
    <source>
        <dbReference type="EMBL" id="NNV53991.1"/>
    </source>
</evidence>
<dbReference type="Proteomes" id="UP000598971">
    <property type="component" value="Unassembled WGS sequence"/>
</dbReference>
<organism evidence="12 13">
    <name type="scientific">Limnovirga soli</name>
    <dbReference type="NCBI Taxonomy" id="2656915"/>
    <lineage>
        <taxon>Bacteria</taxon>
        <taxon>Pseudomonadati</taxon>
        <taxon>Bacteroidota</taxon>
        <taxon>Chitinophagia</taxon>
        <taxon>Chitinophagales</taxon>
        <taxon>Chitinophagaceae</taxon>
        <taxon>Limnovirga</taxon>
    </lineage>
</organism>
<keyword evidence="4 10" id="KW-1003">Cell membrane</keyword>